<reference evidence="2 3" key="1">
    <citation type="journal article" date="2010" name="Cell">
        <title>The genome of Naegleria gruberi illuminates early eukaryotic versatility.</title>
        <authorList>
            <person name="Fritz-Laylin L.K."/>
            <person name="Prochnik S.E."/>
            <person name="Ginger M.L."/>
            <person name="Dacks J.B."/>
            <person name="Carpenter M.L."/>
            <person name="Field M.C."/>
            <person name="Kuo A."/>
            <person name="Paredez A."/>
            <person name="Chapman J."/>
            <person name="Pham J."/>
            <person name="Shu S."/>
            <person name="Neupane R."/>
            <person name="Cipriano M."/>
            <person name="Mancuso J."/>
            <person name="Tu H."/>
            <person name="Salamov A."/>
            <person name="Lindquist E."/>
            <person name="Shapiro H."/>
            <person name="Lucas S."/>
            <person name="Grigoriev I.V."/>
            <person name="Cande W.Z."/>
            <person name="Fulton C."/>
            <person name="Rokhsar D.S."/>
            <person name="Dawson S.C."/>
        </authorList>
    </citation>
    <scope>NUCLEOTIDE SEQUENCE [LARGE SCALE GENOMIC DNA]</scope>
    <source>
        <strain evidence="2 3">NEG-M</strain>
    </source>
</reference>
<dbReference type="PANTHER" id="PTHR14726">
    <property type="entry name" value="JHY PROTEIN HOMOLOG"/>
    <property type="match status" value="1"/>
</dbReference>
<feature type="region of interest" description="Disordered" evidence="1">
    <location>
        <begin position="367"/>
        <end position="397"/>
    </location>
</feature>
<dbReference type="PANTHER" id="PTHR14726:SF1">
    <property type="entry name" value="JHY PROTEIN HOMOLOG"/>
    <property type="match status" value="1"/>
</dbReference>
<feature type="region of interest" description="Disordered" evidence="1">
    <location>
        <begin position="328"/>
        <end position="355"/>
    </location>
</feature>
<feature type="region of interest" description="Disordered" evidence="1">
    <location>
        <begin position="1"/>
        <end position="74"/>
    </location>
</feature>
<feature type="compositionally biased region" description="Polar residues" evidence="1">
    <location>
        <begin position="1"/>
        <end position="11"/>
    </location>
</feature>
<dbReference type="InterPro" id="IPR027968">
    <property type="entry name" value="JHY"/>
</dbReference>
<dbReference type="OrthoDB" id="62528at2759"/>
<feature type="region of interest" description="Disordered" evidence="1">
    <location>
        <begin position="147"/>
        <end position="206"/>
    </location>
</feature>
<dbReference type="KEGG" id="ngr:NAEGRDRAFT_69679"/>
<dbReference type="GO" id="GO:0035082">
    <property type="term" value="P:axoneme assembly"/>
    <property type="evidence" value="ECO:0007669"/>
    <property type="project" value="TreeGrafter"/>
</dbReference>
<dbReference type="EMBL" id="GG738879">
    <property type="protein sequence ID" value="EFC42488.1"/>
    <property type="molecule type" value="Genomic_DNA"/>
</dbReference>
<evidence type="ECO:0000313" key="3">
    <source>
        <dbReference type="Proteomes" id="UP000006671"/>
    </source>
</evidence>
<feature type="compositionally biased region" description="Basic and acidic residues" evidence="1">
    <location>
        <begin position="12"/>
        <end position="27"/>
    </location>
</feature>
<proteinExistence type="predicted"/>
<evidence type="ECO:0000313" key="2">
    <source>
        <dbReference type="EMBL" id="EFC42488.1"/>
    </source>
</evidence>
<accession>D2VL65</accession>
<keyword evidence="3" id="KW-1185">Reference proteome</keyword>
<name>D2VL65_NAEGR</name>
<dbReference type="Pfam" id="PF15261">
    <property type="entry name" value="JHY"/>
    <property type="match status" value="1"/>
</dbReference>
<feature type="compositionally biased region" description="Low complexity" evidence="1">
    <location>
        <begin position="343"/>
        <end position="352"/>
    </location>
</feature>
<dbReference type="RefSeq" id="XP_002675232.1">
    <property type="nucleotide sequence ID" value="XM_002675186.1"/>
</dbReference>
<dbReference type="OMA" id="HEYENQE"/>
<feature type="compositionally biased region" description="Basic and acidic residues" evidence="1">
    <location>
        <begin position="178"/>
        <end position="187"/>
    </location>
</feature>
<dbReference type="eggNOG" id="ENOG502SCCS">
    <property type="taxonomic scope" value="Eukaryota"/>
</dbReference>
<dbReference type="GeneID" id="8851709"/>
<feature type="compositionally biased region" description="Low complexity" evidence="1">
    <location>
        <begin position="147"/>
        <end position="162"/>
    </location>
</feature>
<sequence length="419" mass="47498">MRRVNNPNQSPENKKSKNFQEKFKDKISVTNKDGTRTKLSNGEVENKFKPTIIQKTSPSKPPNPFNSQQKSQEVPTPFKPLYKIPNSPIQIASNKDNSKETNILIVNHTNHDRHVVGDSVPSTACVSEISVSPETNNHQPVVHHIVSTTSSRFSSRESSASSRNRKKPVITAQQFKNMVEEKKKDNDMLIPKIESPPSPQQPKVITPPEKKINVRLIHEYENQENESFISSIDHVSPINKQKNVGAYSDIYGMPKKKNEADYDVESVQKDPGYAKSKKEITYKPYSMNDYNKIKSQGNIKLGGLGADLQNEQLLEKKEKASKMKEYAKEISQLNNNKIKKQKTPTTSQPTPQEIEAAKLASVREKALEFASKIPKPKPKKKYSGSATADAEPEPLSELEMLELQHERDREWLKKEFATR</sequence>
<evidence type="ECO:0000256" key="1">
    <source>
        <dbReference type="SAM" id="MobiDB-lite"/>
    </source>
</evidence>
<dbReference type="AlphaFoldDB" id="D2VL65"/>
<organism evidence="3">
    <name type="scientific">Naegleria gruberi</name>
    <name type="common">Amoeba</name>
    <dbReference type="NCBI Taxonomy" id="5762"/>
    <lineage>
        <taxon>Eukaryota</taxon>
        <taxon>Discoba</taxon>
        <taxon>Heterolobosea</taxon>
        <taxon>Tetramitia</taxon>
        <taxon>Eutetramitia</taxon>
        <taxon>Vahlkampfiidae</taxon>
        <taxon>Naegleria</taxon>
    </lineage>
</organism>
<dbReference type="VEuPathDB" id="AmoebaDB:NAEGRDRAFT_69679"/>
<feature type="compositionally biased region" description="Polar residues" evidence="1">
    <location>
        <begin position="28"/>
        <end position="40"/>
    </location>
</feature>
<protein>
    <submittedName>
        <fullName evidence="2">Predicted protein</fullName>
    </submittedName>
</protein>
<gene>
    <name evidence="2" type="ORF">NAEGRDRAFT_69679</name>
</gene>
<feature type="compositionally biased region" description="Polar residues" evidence="1">
    <location>
        <begin position="65"/>
        <end position="74"/>
    </location>
</feature>
<dbReference type="InParanoid" id="D2VL65"/>
<dbReference type="Proteomes" id="UP000006671">
    <property type="component" value="Unassembled WGS sequence"/>
</dbReference>